<organism evidence="1 2">
    <name type="scientific">Spirochaeta isovalerica</name>
    <dbReference type="NCBI Taxonomy" id="150"/>
    <lineage>
        <taxon>Bacteria</taxon>
        <taxon>Pseudomonadati</taxon>
        <taxon>Spirochaetota</taxon>
        <taxon>Spirochaetia</taxon>
        <taxon>Spirochaetales</taxon>
        <taxon>Spirochaetaceae</taxon>
        <taxon>Spirochaeta</taxon>
    </lineage>
</organism>
<accession>A0A841RG89</accession>
<dbReference type="AlphaFoldDB" id="A0A841RG89"/>
<name>A0A841RG89_9SPIO</name>
<evidence type="ECO:0008006" key="3">
    <source>
        <dbReference type="Google" id="ProtNLM"/>
    </source>
</evidence>
<evidence type="ECO:0000313" key="2">
    <source>
        <dbReference type="Proteomes" id="UP000587760"/>
    </source>
</evidence>
<dbReference type="Proteomes" id="UP000587760">
    <property type="component" value="Unassembled WGS sequence"/>
</dbReference>
<gene>
    <name evidence="1" type="ORF">HNR50_004297</name>
</gene>
<dbReference type="EMBL" id="JACHGJ010000014">
    <property type="protein sequence ID" value="MBB6482596.1"/>
    <property type="molecule type" value="Genomic_DNA"/>
</dbReference>
<sequence>MKFLYIFFLILIISACRFLGDRHTVNISMPVQRDNLFTVEPEFWELSYRDENGILQCVSFDFDGNDSLVFEFIKGKTTALTIEAVFVLEDGRTFRSQPAGFLYPFDTESRGVGSFSWDEGFVGSVILKCSEYINPDYINIPRLRSLIDEKAGSDSRWVLDYQVLCDEIITGDLSYYDVRKIRFREVNLRLPQGLWTNRDVFGVDILSEGTSVYTDASFPTGVNKLMNSSGLILELHIKSDGTYEYMVY</sequence>
<reference evidence="1 2" key="1">
    <citation type="submission" date="2020-08" db="EMBL/GenBank/DDBJ databases">
        <title>Genomic Encyclopedia of Type Strains, Phase IV (KMG-IV): sequencing the most valuable type-strain genomes for metagenomic binning, comparative biology and taxonomic classification.</title>
        <authorList>
            <person name="Goeker M."/>
        </authorList>
    </citation>
    <scope>NUCLEOTIDE SEQUENCE [LARGE SCALE GENOMIC DNA]</scope>
    <source>
        <strain evidence="1 2">DSM 2461</strain>
    </source>
</reference>
<proteinExistence type="predicted"/>
<protein>
    <recommendedName>
        <fullName evidence="3">Lipoprotein</fullName>
    </recommendedName>
</protein>
<comment type="caution">
    <text evidence="1">The sequence shown here is derived from an EMBL/GenBank/DDBJ whole genome shotgun (WGS) entry which is preliminary data.</text>
</comment>
<dbReference type="PROSITE" id="PS51257">
    <property type="entry name" value="PROKAR_LIPOPROTEIN"/>
    <property type="match status" value="1"/>
</dbReference>
<dbReference type="RefSeq" id="WP_184748833.1">
    <property type="nucleotide sequence ID" value="NZ_JACHGJ010000014.1"/>
</dbReference>
<keyword evidence="2" id="KW-1185">Reference proteome</keyword>
<evidence type="ECO:0000313" key="1">
    <source>
        <dbReference type="EMBL" id="MBB6482596.1"/>
    </source>
</evidence>